<dbReference type="InterPro" id="IPR036706">
    <property type="entry name" value="VOMI_sf"/>
</dbReference>
<sequence length="138" mass="15086">GYPISNDCSKSLETPDTADKLKKGDWGGDCYCPKKYFAKAVELKFDNQILKGIKLHCANEDGYDNEPISSTVVSLGKWNDRETCKHGYMTAVHVRSQSANGLTGLPIYCGGSTEEKSSIGNGYGLGDYLQYNPQNCSN</sequence>
<dbReference type="EMBL" id="CAXKWB010102899">
    <property type="protein sequence ID" value="CAL4226472.1"/>
    <property type="molecule type" value="Genomic_DNA"/>
</dbReference>
<gene>
    <name evidence="1" type="ORF">MNOR_LOCUS39461</name>
</gene>
<keyword evidence="2" id="KW-1185">Reference proteome</keyword>
<dbReference type="SUPFAM" id="SSF51092">
    <property type="entry name" value="Vitelline membrane outer protein-I (VMO-I)"/>
    <property type="match status" value="1"/>
</dbReference>
<evidence type="ECO:0000313" key="2">
    <source>
        <dbReference type="Proteomes" id="UP001497623"/>
    </source>
</evidence>
<dbReference type="Proteomes" id="UP001497623">
    <property type="component" value="Unassembled WGS sequence"/>
</dbReference>
<feature type="non-terminal residue" evidence="1">
    <location>
        <position position="1"/>
    </location>
</feature>
<organism evidence="1 2">
    <name type="scientific">Meganyctiphanes norvegica</name>
    <name type="common">Northern krill</name>
    <name type="synonym">Thysanopoda norvegica</name>
    <dbReference type="NCBI Taxonomy" id="48144"/>
    <lineage>
        <taxon>Eukaryota</taxon>
        <taxon>Metazoa</taxon>
        <taxon>Ecdysozoa</taxon>
        <taxon>Arthropoda</taxon>
        <taxon>Crustacea</taxon>
        <taxon>Multicrustacea</taxon>
        <taxon>Malacostraca</taxon>
        <taxon>Eumalacostraca</taxon>
        <taxon>Eucarida</taxon>
        <taxon>Euphausiacea</taxon>
        <taxon>Euphausiidae</taxon>
        <taxon>Meganyctiphanes</taxon>
    </lineage>
</organism>
<dbReference type="GO" id="GO:0005615">
    <property type="term" value="C:extracellular space"/>
    <property type="evidence" value="ECO:0007669"/>
    <property type="project" value="TreeGrafter"/>
</dbReference>
<dbReference type="PANTHER" id="PTHR18841:SF0">
    <property type="entry name" value="VITELLINE MEMBRANE OUTER LAYER 1 HOMOLOG A-RELATED"/>
    <property type="match status" value="1"/>
</dbReference>
<dbReference type="InterPro" id="IPR005515">
    <property type="entry name" value="VOMI"/>
</dbReference>
<feature type="non-terminal residue" evidence="1">
    <location>
        <position position="138"/>
    </location>
</feature>
<dbReference type="PANTHER" id="PTHR18841">
    <property type="entry name" value="VITELLINE MEMBRANE OUTER LAYER PROTEIN I-RELATED"/>
    <property type="match status" value="1"/>
</dbReference>
<dbReference type="Gene3D" id="2.100.10.20">
    <property type="entry name" value="Vitelline membrane outer layer protein I (VOMI)"/>
    <property type="match status" value="1"/>
</dbReference>
<protein>
    <submittedName>
        <fullName evidence="1">Uncharacterized protein</fullName>
    </submittedName>
</protein>
<accession>A0AAV2SRJ7</accession>
<dbReference type="Pfam" id="PF03762">
    <property type="entry name" value="VOMI"/>
    <property type="match status" value="1"/>
</dbReference>
<proteinExistence type="predicted"/>
<name>A0AAV2SRJ7_MEGNR</name>
<comment type="caution">
    <text evidence="1">The sequence shown here is derived from an EMBL/GenBank/DDBJ whole genome shotgun (WGS) entry which is preliminary data.</text>
</comment>
<evidence type="ECO:0000313" key="1">
    <source>
        <dbReference type="EMBL" id="CAL4226472.1"/>
    </source>
</evidence>
<dbReference type="AlphaFoldDB" id="A0AAV2SRJ7"/>
<reference evidence="1 2" key="1">
    <citation type="submission" date="2024-05" db="EMBL/GenBank/DDBJ databases">
        <authorList>
            <person name="Wallberg A."/>
        </authorList>
    </citation>
    <scope>NUCLEOTIDE SEQUENCE [LARGE SCALE GENOMIC DNA]</scope>
</reference>